<organism evidence="2 3">
    <name type="scientific">Multifurca ochricompacta</name>
    <dbReference type="NCBI Taxonomy" id="376703"/>
    <lineage>
        <taxon>Eukaryota</taxon>
        <taxon>Fungi</taxon>
        <taxon>Dikarya</taxon>
        <taxon>Basidiomycota</taxon>
        <taxon>Agaricomycotina</taxon>
        <taxon>Agaricomycetes</taxon>
        <taxon>Russulales</taxon>
        <taxon>Russulaceae</taxon>
        <taxon>Multifurca</taxon>
    </lineage>
</organism>
<sequence>MKLVLNPYSATANFRPPFPPPPFRIHPVWGKSPGSLYSKRELNFFRIHILVFTLLPIVSAGVFTASNGEFRVMYIDALFLCIRVLDLQRLN</sequence>
<feature type="transmembrane region" description="Helical" evidence="1">
    <location>
        <begin position="45"/>
        <end position="65"/>
    </location>
</feature>
<reference evidence="2" key="1">
    <citation type="journal article" date="2022" name="New Phytol.">
        <title>Evolutionary transition to the ectomycorrhizal habit in the genomes of a hyperdiverse lineage of mushroom-forming fungi.</title>
        <authorList>
            <person name="Looney B."/>
            <person name="Miyauchi S."/>
            <person name="Morin E."/>
            <person name="Drula E."/>
            <person name="Courty P.E."/>
            <person name="Kohler A."/>
            <person name="Kuo A."/>
            <person name="LaButti K."/>
            <person name="Pangilinan J."/>
            <person name="Lipzen A."/>
            <person name="Riley R."/>
            <person name="Andreopoulos W."/>
            <person name="He G."/>
            <person name="Johnson J."/>
            <person name="Nolan M."/>
            <person name="Tritt A."/>
            <person name="Barry K.W."/>
            <person name="Grigoriev I.V."/>
            <person name="Nagy L.G."/>
            <person name="Hibbett D."/>
            <person name="Henrissat B."/>
            <person name="Matheny P.B."/>
            <person name="Labbe J."/>
            <person name="Martin F.M."/>
        </authorList>
    </citation>
    <scope>NUCLEOTIDE SEQUENCE</scope>
    <source>
        <strain evidence="2">BPL690</strain>
    </source>
</reference>
<proteinExistence type="predicted"/>
<dbReference type="EMBL" id="WTXG01000030">
    <property type="protein sequence ID" value="KAI0298121.1"/>
    <property type="molecule type" value="Genomic_DNA"/>
</dbReference>
<name>A0AAD4M1R6_9AGAM</name>
<keyword evidence="1" id="KW-0812">Transmembrane</keyword>
<comment type="caution">
    <text evidence="2">The sequence shown here is derived from an EMBL/GenBank/DDBJ whole genome shotgun (WGS) entry which is preliminary data.</text>
</comment>
<keyword evidence="1" id="KW-0472">Membrane</keyword>
<dbReference type="AlphaFoldDB" id="A0AAD4M1R6"/>
<evidence type="ECO:0000313" key="2">
    <source>
        <dbReference type="EMBL" id="KAI0298121.1"/>
    </source>
</evidence>
<accession>A0AAD4M1R6</accession>
<evidence type="ECO:0000256" key="1">
    <source>
        <dbReference type="SAM" id="Phobius"/>
    </source>
</evidence>
<gene>
    <name evidence="2" type="ORF">B0F90DRAFT_1735164</name>
</gene>
<evidence type="ECO:0000313" key="3">
    <source>
        <dbReference type="Proteomes" id="UP001203297"/>
    </source>
</evidence>
<dbReference type="Proteomes" id="UP001203297">
    <property type="component" value="Unassembled WGS sequence"/>
</dbReference>
<keyword evidence="3" id="KW-1185">Reference proteome</keyword>
<keyword evidence="1" id="KW-1133">Transmembrane helix</keyword>
<protein>
    <submittedName>
        <fullName evidence="2">Uncharacterized protein</fullName>
    </submittedName>
</protein>